<reference evidence="2 3" key="1">
    <citation type="journal article" date="2013" name="PLoS Genet.">
        <title>The genome and development-dependent transcriptomes of Pyronema confluens: a window into fungal evolution.</title>
        <authorList>
            <person name="Traeger S."/>
            <person name="Altegoer F."/>
            <person name="Freitag M."/>
            <person name="Gabaldon T."/>
            <person name="Kempken F."/>
            <person name="Kumar A."/>
            <person name="Marcet-Houben M."/>
            <person name="Poggeler S."/>
            <person name="Stajich J.E."/>
            <person name="Nowrousian M."/>
        </authorList>
    </citation>
    <scope>NUCLEOTIDE SEQUENCE [LARGE SCALE GENOMIC DNA]</scope>
    <source>
        <strain evidence="3">CBS 100304</strain>
        <tissue evidence="2">Vegetative mycelium</tissue>
    </source>
</reference>
<dbReference type="eggNOG" id="ENOG502S3QT">
    <property type="taxonomic scope" value="Eukaryota"/>
</dbReference>
<evidence type="ECO:0000313" key="2">
    <source>
        <dbReference type="EMBL" id="CCX15589.1"/>
    </source>
</evidence>
<evidence type="ECO:0000256" key="1">
    <source>
        <dbReference type="SAM" id="MobiDB-lite"/>
    </source>
</evidence>
<dbReference type="OrthoDB" id="5590473at2759"/>
<dbReference type="STRING" id="1076935.U4LMZ0"/>
<sequence length="451" mass="49788">MTTTGFDLGLVFDLYFPTHKSCGSGLGDFSPVFELLQETAGWATEEVSQDEPGSHTTQKLPRRSPNDKDFLFAGLDLALKKLHGPFESDHDSGFDEVYDSGSGLPDDPAQPQPNVPITAKEKRGASFSTFVSQTALKRDHNTSKKRTVNAPSSDRILSQQKVLARLQELQGLASDNPTLVSEPPARRELRKSKSSKASPSSKSIANTSKRSKSTKRRLANPEKVAENPRMPLKFASLFPVAGHPGPGGVHIFVDYSNICSGAHTVMNMRYDTFANIIEKGRVAQRRFLVGSYPIDLSIVKQATRLGYTCKILHKTIQRREQGVDELLQHEMVHSMLDYPAGTMVVATGDGNCEGLSDGFPKEIERALDRGWKIELVTWKSCMNNVYKKMQLEWGDRFSITLLEKYLPLFGPPSGLPSGLPSGSSFRYGTTLSLADVYLNLANPQENYPYGV</sequence>
<feature type="region of interest" description="Disordered" evidence="1">
    <location>
        <begin position="90"/>
        <end position="156"/>
    </location>
</feature>
<evidence type="ECO:0008006" key="4">
    <source>
        <dbReference type="Google" id="ProtNLM"/>
    </source>
</evidence>
<name>U4LMZ0_PYROM</name>
<feature type="region of interest" description="Disordered" evidence="1">
    <location>
        <begin position="174"/>
        <end position="226"/>
    </location>
</feature>
<keyword evidence="3" id="KW-1185">Reference proteome</keyword>
<dbReference type="Gene3D" id="3.40.50.1010">
    <property type="entry name" value="5'-nuclease"/>
    <property type="match status" value="1"/>
</dbReference>
<proteinExistence type="predicted"/>
<organism evidence="2 3">
    <name type="scientific">Pyronema omphalodes (strain CBS 100304)</name>
    <name type="common">Pyronema confluens</name>
    <dbReference type="NCBI Taxonomy" id="1076935"/>
    <lineage>
        <taxon>Eukaryota</taxon>
        <taxon>Fungi</taxon>
        <taxon>Dikarya</taxon>
        <taxon>Ascomycota</taxon>
        <taxon>Pezizomycotina</taxon>
        <taxon>Pezizomycetes</taxon>
        <taxon>Pezizales</taxon>
        <taxon>Pyronemataceae</taxon>
        <taxon>Pyronema</taxon>
    </lineage>
</organism>
<evidence type="ECO:0000313" key="3">
    <source>
        <dbReference type="Proteomes" id="UP000018144"/>
    </source>
</evidence>
<gene>
    <name evidence="2" type="ORF">PCON_01970</name>
</gene>
<dbReference type="Proteomes" id="UP000018144">
    <property type="component" value="Unassembled WGS sequence"/>
</dbReference>
<protein>
    <recommendedName>
        <fullName evidence="4">NYN domain-containing protein</fullName>
    </recommendedName>
</protein>
<feature type="region of interest" description="Disordered" evidence="1">
    <location>
        <begin position="44"/>
        <end position="66"/>
    </location>
</feature>
<feature type="compositionally biased region" description="Polar residues" evidence="1">
    <location>
        <begin position="126"/>
        <end position="135"/>
    </location>
</feature>
<dbReference type="CDD" id="cd18724">
    <property type="entry name" value="PIN_LabA-like"/>
    <property type="match status" value="1"/>
</dbReference>
<accession>U4LMZ0</accession>
<dbReference type="EMBL" id="HF936206">
    <property type="protein sequence ID" value="CCX15589.1"/>
    <property type="molecule type" value="Genomic_DNA"/>
</dbReference>
<feature type="compositionally biased region" description="Basic residues" evidence="1">
    <location>
        <begin position="209"/>
        <end position="218"/>
    </location>
</feature>
<dbReference type="AlphaFoldDB" id="U4LMZ0"/>